<organism evidence="1 2">
    <name type="scientific">Paenibacillus sepulcri</name>
    <dbReference type="NCBI Taxonomy" id="359917"/>
    <lineage>
        <taxon>Bacteria</taxon>
        <taxon>Bacillati</taxon>
        <taxon>Bacillota</taxon>
        <taxon>Bacilli</taxon>
        <taxon>Bacillales</taxon>
        <taxon>Paenibacillaceae</taxon>
        <taxon>Paenibacillus</taxon>
    </lineage>
</organism>
<comment type="caution">
    <text evidence="1">The sequence shown here is derived from an EMBL/GenBank/DDBJ whole genome shotgun (WGS) entry which is preliminary data.</text>
</comment>
<accession>A0ABS7CAC3</accession>
<reference evidence="1 2" key="1">
    <citation type="submission" date="2021-07" db="EMBL/GenBank/DDBJ databases">
        <title>Paenibacillus radiodurans sp. nov., isolated from the southeastern edge of Tengger Desert.</title>
        <authorList>
            <person name="Zhang G."/>
        </authorList>
    </citation>
    <scope>NUCLEOTIDE SEQUENCE [LARGE SCALE GENOMIC DNA]</scope>
    <source>
        <strain evidence="1 2">CCM 7311</strain>
    </source>
</reference>
<evidence type="ECO:0000313" key="2">
    <source>
        <dbReference type="Proteomes" id="UP001519887"/>
    </source>
</evidence>
<evidence type="ECO:0000313" key="1">
    <source>
        <dbReference type="EMBL" id="MBW7457848.1"/>
    </source>
</evidence>
<keyword evidence="2" id="KW-1185">Reference proteome</keyword>
<gene>
    <name evidence="1" type="ORF">K0U00_27790</name>
</gene>
<name>A0ABS7CAC3_9BACL</name>
<proteinExistence type="predicted"/>
<dbReference type="EMBL" id="JAHZIK010000984">
    <property type="protein sequence ID" value="MBW7457848.1"/>
    <property type="molecule type" value="Genomic_DNA"/>
</dbReference>
<protein>
    <submittedName>
        <fullName evidence="1">Coiled-coil domain-containing protein 22</fullName>
    </submittedName>
</protein>
<sequence>MNNEQDMKVHPFYGHTEQAYGLLPAAEASLRQLQLAFEQVNEDFLAIELKTMAARLQEIRQLLAEGPQG</sequence>
<dbReference type="Proteomes" id="UP001519887">
    <property type="component" value="Unassembled WGS sequence"/>
</dbReference>
<dbReference type="RefSeq" id="WP_210040679.1">
    <property type="nucleotide sequence ID" value="NZ_JBHLVU010000021.1"/>
</dbReference>